<dbReference type="EMBL" id="HE573027">
    <property type="protein sequence ID" value="CCC53355.1"/>
    <property type="molecule type" value="Genomic_DNA"/>
</dbReference>
<organism evidence="2">
    <name type="scientific">Trypanosoma vivax (strain Y486)</name>
    <dbReference type="NCBI Taxonomy" id="1055687"/>
    <lineage>
        <taxon>Eukaryota</taxon>
        <taxon>Discoba</taxon>
        <taxon>Euglenozoa</taxon>
        <taxon>Kinetoplastea</taxon>
        <taxon>Metakinetoplastina</taxon>
        <taxon>Trypanosomatida</taxon>
        <taxon>Trypanosomatidae</taxon>
        <taxon>Trypanosoma</taxon>
        <taxon>Duttonella</taxon>
    </lineage>
</organism>
<sequence>MHKKVGYAELLNSKLRCDKLLAHRDAVRRSKLKAFIEQHRHASQWATCIAALVDAAHHNVVPTSDMLSDAIERCGKRGMLGMARRIYTDFHRGINKPRSLKVHVAYMAACADCRDFNGAHEQFLKLRGRDAVQIKARASYKPVVNDELTAEYLRAALTASDRLLHVEAANMRHTSPRNEACEDDTKSEVSGADSPLPWEVALEQFVSLRTSNEGFRAHNALTPVVVERVARLLQVGGNWLSCLRLIKQCAQRNVLIPPEARDVAISLCYQHGRHVEVVQQVQEMVATRSPPDERSVRLALTSCEEVTSLQKNAPSPSPLHEHPGWSVGLSLFNAMRSNGIPMYQQNYESPLRSCAMAGKWEEAVLILGSMKKDKRPISPQIYRLVIASRIERCASFEEAHRFAQAAVMQDGGIIVYLSLLRCCMNVRDWKNFDRVNKEMRDRECPETFEKMHLLIRAAHMREQWHSVLMRFARLESITSYELKRVRDDRVVREYKEDFEVPDALLDMVLDAYKHLKNHKDPVVHVAYRAALRRKSRGTEQLVFSSHNPNATPVQEWMFSHGQGAKDVSTRFY</sequence>
<name>G0UC07_TRYVY</name>
<keyword evidence="1" id="KW-0677">Repeat</keyword>
<evidence type="ECO:0000313" key="2">
    <source>
        <dbReference type="EMBL" id="CCC53355.1"/>
    </source>
</evidence>
<gene>
    <name evidence="2" type="ORF">TVY486_1108390</name>
</gene>
<dbReference type="VEuPathDB" id="TriTrypDB:TvY486_1108390"/>
<dbReference type="PANTHER" id="PTHR47447">
    <property type="entry name" value="OS03G0856100 PROTEIN"/>
    <property type="match status" value="1"/>
</dbReference>
<dbReference type="Gene3D" id="1.25.40.10">
    <property type="entry name" value="Tetratricopeptide repeat domain"/>
    <property type="match status" value="1"/>
</dbReference>
<accession>G0UC07</accession>
<proteinExistence type="predicted"/>
<reference evidence="2" key="1">
    <citation type="journal article" date="2012" name="Proc. Natl. Acad. Sci. U.S.A.">
        <title>Antigenic diversity is generated by distinct evolutionary mechanisms in African trypanosome species.</title>
        <authorList>
            <person name="Jackson A.P."/>
            <person name="Berry A."/>
            <person name="Aslett M."/>
            <person name="Allison H.C."/>
            <person name="Burton P."/>
            <person name="Vavrova-Anderson J."/>
            <person name="Brown R."/>
            <person name="Browne H."/>
            <person name="Corton N."/>
            <person name="Hauser H."/>
            <person name="Gamble J."/>
            <person name="Gilderthorp R."/>
            <person name="Marcello L."/>
            <person name="McQuillan J."/>
            <person name="Otto T.D."/>
            <person name="Quail M.A."/>
            <person name="Sanders M.J."/>
            <person name="van Tonder A."/>
            <person name="Ginger M.L."/>
            <person name="Field M.C."/>
            <person name="Barry J.D."/>
            <person name="Hertz-Fowler C."/>
            <person name="Berriman M."/>
        </authorList>
    </citation>
    <scope>NUCLEOTIDE SEQUENCE</scope>
    <source>
        <strain evidence="2">Y486</strain>
    </source>
</reference>
<dbReference type="PANTHER" id="PTHR47447:SF17">
    <property type="entry name" value="OS12G0638900 PROTEIN"/>
    <property type="match status" value="1"/>
</dbReference>
<evidence type="ECO:0000256" key="1">
    <source>
        <dbReference type="ARBA" id="ARBA00022737"/>
    </source>
</evidence>
<evidence type="ECO:0008006" key="3">
    <source>
        <dbReference type="Google" id="ProtNLM"/>
    </source>
</evidence>
<dbReference type="InterPro" id="IPR011990">
    <property type="entry name" value="TPR-like_helical_dom_sf"/>
</dbReference>
<dbReference type="AlphaFoldDB" id="G0UC07"/>
<protein>
    <recommendedName>
        <fullName evidence="3">Pentacotripeptide-repeat region of PRORP domain-containing protein</fullName>
    </recommendedName>
</protein>